<proteinExistence type="predicted"/>
<keyword evidence="3" id="KW-1185">Reference proteome</keyword>
<feature type="transmembrane region" description="Helical" evidence="1">
    <location>
        <begin position="6"/>
        <end position="27"/>
    </location>
</feature>
<feature type="transmembrane region" description="Helical" evidence="1">
    <location>
        <begin position="150"/>
        <end position="172"/>
    </location>
</feature>
<evidence type="ECO:0000313" key="3">
    <source>
        <dbReference type="Proteomes" id="UP001244136"/>
    </source>
</evidence>
<feature type="transmembrane region" description="Helical" evidence="1">
    <location>
        <begin position="115"/>
        <end position="138"/>
    </location>
</feature>
<protein>
    <submittedName>
        <fullName evidence="2">Uncharacterized protein</fullName>
    </submittedName>
</protein>
<keyword evidence="1" id="KW-0812">Transmembrane</keyword>
<dbReference type="EMBL" id="CP123967">
    <property type="protein sequence ID" value="WGT46059.1"/>
    <property type="molecule type" value="Genomic_DNA"/>
</dbReference>
<keyword evidence="1" id="KW-0472">Membrane</keyword>
<accession>A0ABY8PUE2</accession>
<feature type="transmembrane region" description="Helical" evidence="1">
    <location>
        <begin position="226"/>
        <end position="244"/>
    </location>
</feature>
<keyword evidence="1" id="KW-1133">Transmembrane helix</keyword>
<evidence type="ECO:0000313" key="2">
    <source>
        <dbReference type="EMBL" id="WGT46059.1"/>
    </source>
</evidence>
<evidence type="ECO:0000256" key="1">
    <source>
        <dbReference type="SAM" id="Phobius"/>
    </source>
</evidence>
<organism evidence="2 3">
    <name type="scientific">Tessaracoccus lacteus</name>
    <dbReference type="NCBI Taxonomy" id="3041766"/>
    <lineage>
        <taxon>Bacteria</taxon>
        <taxon>Bacillati</taxon>
        <taxon>Actinomycetota</taxon>
        <taxon>Actinomycetes</taxon>
        <taxon>Propionibacteriales</taxon>
        <taxon>Propionibacteriaceae</taxon>
        <taxon>Tessaracoccus</taxon>
    </lineage>
</organism>
<reference evidence="2 3" key="1">
    <citation type="journal article" date="2008" name="Int. J. Syst. Evol. Microbiol.">
        <title>Tessaracoccus flavescens sp. nov., isolated from marine sediment.</title>
        <authorList>
            <person name="Lee D.W."/>
            <person name="Lee S.D."/>
        </authorList>
    </citation>
    <scope>NUCLEOTIDE SEQUENCE [LARGE SCALE GENOMIC DNA]</scope>
    <source>
        <strain evidence="2 3">T21</strain>
    </source>
</reference>
<name>A0ABY8PUE2_9ACTN</name>
<dbReference type="RefSeq" id="WP_281143884.1">
    <property type="nucleotide sequence ID" value="NZ_CP123967.1"/>
</dbReference>
<sequence length="265" mass="27020">MSAVTLAGFALILGLLAVAAAVLALLWQAGRDRAVLARLTTIFAILTLIGVGISTVLVGYALLLSSSVEATVPLEVVQARPPEGVTDAVQVATVISGGADRATLVVSGLTLPTRLLLLVGALAGNVTIGAVAVVALRAARALRDGDIFDFAPRAIMVTAGIVVVGGLIWSIVGDIGSWRAGVEALQLTGWGAEGTIAEELGATDVDPQVLLAQHGWLAPAGFTLTMPFWPLSVGLGLALVGTAFRAGRGLRTDVAHLKDDVRGLV</sequence>
<gene>
    <name evidence="2" type="ORF">QH948_07725</name>
</gene>
<dbReference type="Proteomes" id="UP001244136">
    <property type="component" value="Chromosome"/>
</dbReference>
<feature type="transmembrane region" description="Helical" evidence="1">
    <location>
        <begin position="39"/>
        <end position="63"/>
    </location>
</feature>